<gene>
    <name evidence="5" type="ORF">EJB06_29580</name>
</gene>
<comment type="caution">
    <text evidence="5">The sequence shown here is derived from an EMBL/GenBank/DDBJ whole genome shotgun (WGS) entry which is preliminary data.</text>
</comment>
<dbReference type="OrthoDB" id="8558741at2"/>
<dbReference type="AlphaFoldDB" id="A0A430HD77"/>
<feature type="chain" id="PRO_5019104281" evidence="4">
    <location>
        <begin position="23"/>
        <end position="323"/>
    </location>
</feature>
<name>A0A430HD77_9BURK</name>
<keyword evidence="2 3" id="KW-0175">Coiled coil</keyword>
<organism evidence="5 6">
    <name type="scientific">Massilia atriviolacea</name>
    <dbReference type="NCBI Taxonomy" id="2495579"/>
    <lineage>
        <taxon>Bacteria</taxon>
        <taxon>Pseudomonadati</taxon>
        <taxon>Pseudomonadota</taxon>
        <taxon>Betaproteobacteria</taxon>
        <taxon>Burkholderiales</taxon>
        <taxon>Oxalobacteraceae</taxon>
        <taxon>Telluria group</taxon>
        <taxon>Massilia</taxon>
    </lineage>
</organism>
<evidence type="ECO:0000256" key="4">
    <source>
        <dbReference type="SAM" id="SignalP"/>
    </source>
</evidence>
<feature type="coiled-coil region" evidence="3">
    <location>
        <begin position="170"/>
        <end position="197"/>
    </location>
</feature>
<keyword evidence="4" id="KW-0732">Signal</keyword>
<evidence type="ECO:0000313" key="5">
    <source>
        <dbReference type="EMBL" id="RSZ55439.1"/>
    </source>
</evidence>
<feature type="signal peptide" evidence="4">
    <location>
        <begin position="1"/>
        <end position="22"/>
    </location>
</feature>
<dbReference type="Gene3D" id="2.40.30.170">
    <property type="match status" value="1"/>
</dbReference>
<proteinExistence type="predicted"/>
<dbReference type="SUPFAM" id="SSF111369">
    <property type="entry name" value="HlyD-like secretion proteins"/>
    <property type="match status" value="1"/>
</dbReference>
<reference evidence="5 6" key="1">
    <citation type="submission" date="2018-12" db="EMBL/GenBank/DDBJ databases">
        <authorList>
            <person name="Yang E."/>
        </authorList>
    </citation>
    <scope>NUCLEOTIDE SEQUENCE [LARGE SCALE GENOMIC DNA]</scope>
    <source>
        <strain evidence="5 6">SOD</strain>
    </source>
</reference>
<accession>A0A430HD77</accession>
<dbReference type="Gene3D" id="1.10.287.470">
    <property type="entry name" value="Helix hairpin bin"/>
    <property type="match status" value="1"/>
</dbReference>
<keyword evidence="6" id="KW-1185">Reference proteome</keyword>
<dbReference type="Gene3D" id="2.40.50.100">
    <property type="match status" value="1"/>
</dbReference>
<dbReference type="Proteomes" id="UP000278085">
    <property type="component" value="Unassembled WGS sequence"/>
</dbReference>
<dbReference type="GO" id="GO:0030313">
    <property type="term" value="C:cell envelope"/>
    <property type="evidence" value="ECO:0007669"/>
    <property type="project" value="UniProtKB-SubCell"/>
</dbReference>
<evidence type="ECO:0000256" key="3">
    <source>
        <dbReference type="SAM" id="Coils"/>
    </source>
</evidence>
<dbReference type="RefSeq" id="WP_126077611.1">
    <property type="nucleotide sequence ID" value="NZ_CP051166.1"/>
</dbReference>
<comment type="subcellular location">
    <subcellularLocation>
        <location evidence="1">Cell envelope</location>
    </subcellularLocation>
</comment>
<sequence>MNLFPSLLARLCATALPLTLCAACGEAPSDAFPGYAEGEYVRLSAPLAGTLTAVHLQRGDRVGAGAPAYVLEQASETAARQEAHSRVGRAEALLADVRKGARSDDMAALAAALREAEAAQALSQANLERERKLAHDKFISRARLEQSAALLAADRARVEQARARLRSAAASARSDQVAAAEKEVEAARAQLAQAQWKVDQKAQSTPVAGMVSDVAYRAGEWVPAGAAIATLLPPANVKARFFIPETALGTIRVGQGAVIACDGCAAPLKGRVTFIAPEAEYTSPLIYSKENRAALVFMVEAAPEPGQAALHPGQPLTVRTERP</sequence>
<evidence type="ECO:0000313" key="6">
    <source>
        <dbReference type="Proteomes" id="UP000278085"/>
    </source>
</evidence>
<dbReference type="InterPro" id="IPR050465">
    <property type="entry name" value="UPF0194_transport"/>
</dbReference>
<dbReference type="PANTHER" id="PTHR32347:SF23">
    <property type="entry name" value="BLL5650 PROTEIN"/>
    <property type="match status" value="1"/>
</dbReference>
<dbReference type="PANTHER" id="PTHR32347">
    <property type="entry name" value="EFFLUX SYSTEM COMPONENT YKNX-RELATED"/>
    <property type="match status" value="1"/>
</dbReference>
<evidence type="ECO:0000256" key="2">
    <source>
        <dbReference type="ARBA" id="ARBA00023054"/>
    </source>
</evidence>
<dbReference type="EMBL" id="RXLQ01000026">
    <property type="protein sequence ID" value="RSZ55439.1"/>
    <property type="molecule type" value="Genomic_DNA"/>
</dbReference>
<evidence type="ECO:0000256" key="1">
    <source>
        <dbReference type="ARBA" id="ARBA00004196"/>
    </source>
</evidence>
<protein>
    <submittedName>
        <fullName evidence="5">HlyD family secretion protein</fullName>
    </submittedName>
</protein>